<dbReference type="GO" id="GO:0055085">
    <property type="term" value="P:transmembrane transport"/>
    <property type="evidence" value="ECO:0007669"/>
    <property type="project" value="InterPro"/>
</dbReference>
<dbReference type="Proteomes" id="UP000515909">
    <property type="component" value="Chromosome"/>
</dbReference>
<comment type="similarity">
    <text evidence="7">Belongs to the binding-protein-dependent transport system permease family.</text>
</comment>
<organism evidence="9 11">
    <name type="scientific">Caproicibacter fermentans</name>
    <dbReference type="NCBI Taxonomy" id="2576756"/>
    <lineage>
        <taxon>Bacteria</taxon>
        <taxon>Bacillati</taxon>
        <taxon>Bacillota</taxon>
        <taxon>Clostridia</taxon>
        <taxon>Eubacteriales</taxon>
        <taxon>Acutalibacteraceae</taxon>
        <taxon>Caproicibacter</taxon>
    </lineage>
</organism>
<feature type="transmembrane region" description="Helical" evidence="7">
    <location>
        <begin position="280"/>
        <end position="306"/>
    </location>
</feature>
<evidence type="ECO:0000313" key="9">
    <source>
        <dbReference type="EMBL" id="MVB12471.1"/>
    </source>
</evidence>
<accession>A0A6N8I2V6</accession>
<dbReference type="InterPro" id="IPR035906">
    <property type="entry name" value="MetI-like_sf"/>
</dbReference>
<dbReference type="CDD" id="cd06261">
    <property type="entry name" value="TM_PBP2"/>
    <property type="match status" value="1"/>
</dbReference>
<protein>
    <submittedName>
        <fullName evidence="10">ABC transporter permease</fullName>
    </submittedName>
    <submittedName>
        <fullName evidence="9">Glutathione transport system permease protein GsiC</fullName>
    </submittedName>
</protein>
<evidence type="ECO:0000256" key="4">
    <source>
        <dbReference type="ARBA" id="ARBA00022692"/>
    </source>
</evidence>
<evidence type="ECO:0000313" key="10">
    <source>
        <dbReference type="EMBL" id="QNK40562.1"/>
    </source>
</evidence>
<keyword evidence="5 7" id="KW-1133">Transmembrane helix</keyword>
<keyword evidence="11" id="KW-1185">Reference proteome</keyword>
<keyword evidence="3" id="KW-1003">Cell membrane</keyword>
<dbReference type="EMBL" id="VWXL01000095">
    <property type="protein sequence ID" value="MVB12471.1"/>
    <property type="molecule type" value="Genomic_DNA"/>
</dbReference>
<feature type="transmembrane region" description="Helical" evidence="7">
    <location>
        <begin position="247"/>
        <end position="268"/>
    </location>
</feature>
<dbReference type="AlphaFoldDB" id="A0A6N8I2V6"/>
<sequence>MNRLNYIIKRILQIIPVLLVVSILIFLMLRFIPGDPARLVLGEKATNAEVAAMHEKLGLNKSLLEQYWIYLKGILTLNLGDSLKYQRPVIDLLRERTGVTLLLTLVSTLFSLIVSFPLGYFAGMHKDRLGDHVIRTTALAAIAMPSFWVGLLLMIVFGLWFRVLPVGGWGATLPDQLKCLILPGITQSLMTSALLIRNIRNSVVEINLLDYVDFARSKGIPEGEVKNNHILRNAMISTVTLLSMRMAYMLGGSVIIETVFSLPGIGALTTEAIFSRDYSLVQTLVFLFALLVLIINLLTDILYSFLDPRVEF</sequence>
<evidence type="ECO:0000313" key="11">
    <source>
        <dbReference type="Proteomes" id="UP000469440"/>
    </source>
</evidence>
<dbReference type="OrthoDB" id="9769919at2"/>
<keyword evidence="6 7" id="KW-0472">Membrane</keyword>
<evidence type="ECO:0000256" key="6">
    <source>
        <dbReference type="ARBA" id="ARBA00023136"/>
    </source>
</evidence>
<dbReference type="Pfam" id="PF00528">
    <property type="entry name" value="BPD_transp_1"/>
    <property type="match status" value="1"/>
</dbReference>
<keyword evidence="4 7" id="KW-0812">Transmembrane</keyword>
<feature type="transmembrane region" description="Helical" evidence="7">
    <location>
        <begin position="101"/>
        <end position="121"/>
    </location>
</feature>
<evidence type="ECO:0000313" key="12">
    <source>
        <dbReference type="Proteomes" id="UP000515909"/>
    </source>
</evidence>
<dbReference type="Pfam" id="PF19300">
    <property type="entry name" value="BPD_transp_1_N"/>
    <property type="match status" value="1"/>
</dbReference>
<dbReference type="GO" id="GO:0005886">
    <property type="term" value="C:plasma membrane"/>
    <property type="evidence" value="ECO:0007669"/>
    <property type="project" value="UniProtKB-SubCell"/>
</dbReference>
<keyword evidence="2 7" id="KW-0813">Transport</keyword>
<dbReference type="KEGG" id="cfem:HCR03_18330"/>
<feature type="transmembrane region" description="Helical" evidence="7">
    <location>
        <begin position="12"/>
        <end position="32"/>
    </location>
</feature>
<reference evidence="9 11" key="1">
    <citation type="submission" date="2019-09" db="EMBL/GenBank/DDBJ databases">
        <title>Genome sequence of Clostridium sp. EA1.</title>
        <authorList>
            <person name="Poehlein A."/>
            <person name="Bengelsdorf F.R."/>
            <person name="Daniel R."/>
        </authorList>
    </citation>
    <scope>NUCLEOTIDE SEQUENCE [LARGE SCALE GENOMIC DNA]</scope>
    <source>
        <strain evidence="9 11">EA1</strain>
    </source>
</reference>
<evidence type="ECO:0000256" key="2">
    <source>
        <dbReference type="ARBA" id="ARBA00022448"/>
    </source>
</evidence>
<evidence type="ECO:0000256" key="3">
    <source>
        <dbReference type="ARBA" id="ARBA00022475"/>
    </source>
</evidence>
<dbReference type="Gene3D" id="1.10.3720.10">
    <property type="entry name" value="MetI-like"/>
    <property type="match status" value="1"/>
</dbReference>
<feature type="transmembrane region" description="Helical" evidence="7">
    <location>
        <begin position="133"/>
        <end position="160"/>
    </location>
</feature>
<accession>A0A7G8TAC1</accession>
<evidence type="ECO:0000256" key="5">
    <source>
        <dbReference type="ARBA" id="ARBA00022989"/>
    </source>
</evidence>
<feature type="transmembrane region" description="Helical" evidence="7">
    <location>
        <begin position="180"/>
        <end position="199"/>
    </location>
</feature>
<name>A0A6N8I2V6_9FIRM</name>
<evidence type="ECO:0000256" key="7">
    <source>
        <dbReference type="RuleBase" id="RU363032"/>
    </source>
</evidence>
<dbReference type="InterPro" id="IPR000515">
    <property type="entry name" value="MetI-like"/>
</dbReference>
<evidence type="ECO:0000259" key="8">
    <source>
        <dbReference type="PROSITE" id="PS50928"/>
    </source>
</evidence>
<dbReference type="SUPFAM" id="SSF161098">
    <property type="entry name" value="MetI-like"/>
    <property type="match status" value="1"/>
</dbReference>
<dbReference type="PANTHER" id="PTHR43163">
    <property type="entry name" value="DIPEPTIDE TRANSPORT SYSTEM PERMEASE PROTEIN DPPB-RELATED"/>
    <property type="match status" value="1"/>
</dbReference>
<gene>
    <name evidence="9" type="primary">gsiC_2</name>
    <name evidence="9" type="ORF">CAFE_32110</name>
    <name evidence="10" type="ORF">HCR03_18330</name>
</gene>
<reference evidence="10 12" key="2">
    <citation type="submission" date="2020-08" db="EMBL/GenBank/DDBJ databases">
        <title>The isolate Caproiciproducens sp. 7D4C2 produces n-caproate at mildly acidic conditions from hexoses: genome and rBOX comparison with related strains and chain-elongating bacteria.</title>
        <authorList>
            <person name="Esquivel-Elizondo S."/>
            <person name="Bagci C."/>
            <person name="Temovska M."/>
            <person name="Jeon B.S."/>
            <person name="Bessarab I."/>
            <person name="Williams R.B.H."/>
            <person name="Huson D.H."/>
            <person name="Angenent L.T."/>
        </authorList>
    </citation>
    <scope>NUCLEOTIDE SEQUENCE [LARGE SCALE GENOMIC DNA]</scope>
    <source>
        <strain evidence="10 12">7D4C2</strain>
    </source>
</reference>
<dbReference type="PROSITE" id="PS50928">
    <property type="entry name" value="ABC_TM1"/>
    <property type="match status" value="1"/>
</dbReference>
<dbReference type="RefSeq" id="WP_066646046.1">
    <property type="nucleotide sequence ID" value="NZ_CP060286.1"/>
</dbReference>
<dbReference type="PANTHER" id="PTHR43163:SF6">
    <property type="entry name" value="DIPEPTIDE TRANSPORT SYSTEM PERMEASE PROTEIN DPPB-RELATED"/>
    <property type="match status" value="1"/>
</dbReference>
<feature type="domain" description="ABC transmembrane type-1" evidence="8">
    <location>
        <begin position="97"/>
        <end position="299"/>
    </location>
</feature>
<dbReference type="EMBL" id="CP060286">
    <property type="protein sequence ID" value="QNK40562.1"/>
    <property type="molecule type" value="Genomic_DNA"/>
</dbReference>
<evidence type="ECO:0000256" key="1">
    <source>
        <dbReference type="ARBA" id="ARBA00004651"/>
    </source>
</evidence>
<dbReference type="Proteomes" id="UP000469440">
    <property type="component" value="Unassembled WGS sequence"/>
</dbReference>
<comment type="subcellular location">
    <subcellularLocation>
        <location evidence="1 7">Cell membrane</location>
        <topology evidence="1 7">Multi-pass membrane protein</topology>
    </subcellularLocation>
</comment>
<dbReference type="InterPro" id="IPR045621">
    <property type="entry name" value="BPD_transp_1_N"/>
</dbReference>
<proteinExistence type="inferred from homology"/>